<dbReference type="GO" id="GO:0003916">
    <property type="term" value="F:DNA topoisomerase activity"/>
    <property type="evidence" value="ECO:0007669"/>
    <property type="project" value="InterPro"/>
</dbReference>
<dbReference type="GO" id="GO:0006260">
    <property type="term" value="P:DNA replication"/>
    <property type="evidence" value="ECO:0007669"/>
    <property type="project" value="InterPro"/>
</dbReference>
<organism evidence="3 4">
    <name type="scientific">Schaalia turicensis ACS-279-V-Col4</name>
    <dbReference type="NCBI Taxonomy" id="883077"/>
    <lineage>
        <taxon>Bacteria</taxon>
        <taxon>Bacillati</taxon>
        <taxon>Actinomycetota</taxon>
        <taxon>Actinomycetes</taxon>
        <taxon>Actinomycetales</taxon>
        <taxon>Actinomycetaceae</taxon>
        <taxon>Schaalia</taxon>
    </lineage>
</organism>
<dbReference type="PATRIC" id="fig|883077.3.peg.1650"/>
<evidence type="ECO:0000313" key="4">
    <source>
        <dbReference type="Proteomes" id="UP000003994"/>
    </source>
</evidence>
<keyword evidence="4" id="KW-1185">Reference proteome</keyword>
<accession>K0YZC3</accession>
<dbReference type="Gene3D" id="3.40.1310.30">
    <property type="match status" value="1"/>
</dbReference>
<sequence length="701" mass="77518">MTSPTITTFSPTREGPSAPTLAPEGGTPSCENDCLSTAEWNEKQGFEGISEQPKNPVVLVVPGSSAPTFPCNSNDNARDTGLVSRAVGSVVFGSETTKNDWNDYSESTPEALRFLGLVGTDEDPYRDGGPWAYANEPGGRVFMITQNLSHPSTGQTLITTEQVGKALAKKGVKRFAWILHDKDVYTSAEVAKNSALVQGSPKAPHVHVVIQRSSFASIAQVARAFGVPPQCVEPKPPSAFLDLVEYLTHENPKQQAAGKHLYDDSEVHASKGWDWRTDLEEHKIARQEKGLGKALQRRRKEAALKVAGGEWSLDHVRKHDLELWSAPGVMSHLKGLRADYLASLAPPLEVVNFYVFGPGGVGKDLLAHALARSLNPTAEKPYFTVGGSNVSFEDYDGEEVIIWSDFRASTMLDACRRDRGLLFRVLGPYRDASEKVIVNVKGSHTQLVNRVNIVTGPDDYKTFLNGLAGEYAYTNRMGVKVVQTSENKDQAYRRFPLIIPVQEGEFSIYVNLGFLNGTREYDQYERHERLRHNLELLNRRCQAITDAAERESAIRQIEARTVAPILEQRARLTGSDDESVSVDDILSEFATAGQKIIEPEPTPEEIEAGERAEANARTWAVAHQALDIIEADRRAAEYKAAEERRKANELAREQREREMLAAKKAELAAAGQLDLIPKVGIEYIDGKPRATLPRPKNQWDL</sequence>
<dbReference type="GO" id="GO:0003677">
    <property type="term" value="F:DNA binding"/>
    <property type="evidence" value="ECO:0007669"/>
    <property type="project" value="InterPro"/>
</dbReference>
<gene>
    <name evidence="3" type="ORF">HMPREF9241_01634</name>
</gene>
<protein>
    <recommendedName>
        <fullName evidence="5">RNA helicase</fullName>
    </recommendedName>
</protein>
<evidence type="ECO:0000256" key="1">
    <source>
        <dbReference type="SAM" id="Coils"/>
    </source>
</evidence>
<feature type="compositionally biased region" description="Polar residues" evidence="2">
    <location>
        <begin position="1"/>
        <end position="11"/>
    </location>
</feature>
<evidence type="ECO:0000313" key="3">
    <source>
        <dbReference type="EMBL" id="EJZ85054.1"/>
    </source>
</evidence>
<evidence type="ECO:0008006" key="5">
    <source>
        <dbReference type="Google" id="ProtNLM"/>
    </source>
</evidence>
<dbReference type="EMBL" id="AGWQ01000009">
    <property type="protein sequence ID" value="EJZ85054.1"/>
    <property type="molecule type" value="Genomic_DNA"/>
</dbReference>
<evidence type="ECO:0000256" key="2">
    <source>
        <dbReference type="SAM" id="MobiDB-lite"/>
    </source>
</evidence>
<dbReference type="STRING" id="883077.HMPREF9241_01634"/>
<dbReference type="AlphaFoldDB" id="K0YZC3"/>
<dbReference type="Proteomes" id="UP000003994">
    <property type="component" value="Unassembled WGS sequence"/>
</dbReference>
<feature type="coiled-coil region" evidence="1">
    <location>
        <begin position="633"/>
        <end position="670"/>
    </location>
</feature>
<dbReference type="eggNOG" id="COG0444">
    <property type="taxonomic scope" value="Bacteria"/>
</dbReference>
<dbReference type="HOGENOM" id="CLU_393128_0_0_11"/>
<reference evidence="3 4" key="1">
    <citation type="submission" date="2012-07" db="EMBL/GenBank/DDBJ databases">
        <title>The Genome Sequence of Actinomyces turicensis ACS-279-V-COL4.</title>
        <authorList>
            <consortium name="The Broad Institute Genome Sequencing Platform"/>
            <person name="Earl A."/>
            <person name="Ward D."/>
            <person name="Feldgarden M."/>
            <person name="Gevers D."/>
            <person name="Saerens B."/>
            <person name="Vaneechoutte M."/>
            <person name="Walker B."/>
            <person name="Young S.K."/>
            <person name="Zeng Q."/>
            <person name="Gargeya S."/>
            <person name="Fitzgerald M."/>
            <person name="Haas B."/>
            <person name="Abouelleil A."/>
            <person name="Alvarado L."/>
            <person name="Arachchi H.M."/>
            <person name="Berlin A."/>
            <person name="Chapman S.B."/>
            <person name="Goldberg J."/>
            <person name="Griggs A."/>
            <person name="Gujja S."/>
            <person name="Hansen M."/>
            <person name="Howarth C."/>
            <person name="Imamovic A."/>
            <person name="Larimer J."/>
            <person name="McCowen C."/>
            <person name="Montmayeur A."/>
            <person name="Murphy C."/>
            <person name="Neiman D."/>
            <person name="Pearson M."/>
            <person name="Priest M."/>
            <person name="Roberts A."/>
            <person name="Saif S."/>
            <person name="Shea T."/>
            <person name="Sisk P."/>
            <person name="Sykes S."/>
            <person name="Wortman J."/>
            <person name="Nusbaum C."/>
            <person name="Birren B."/>
        </authorList>
    </citation>
    <scope>NUCLEOTIDE SEQUENCE [LARGE SCALE GENOMIC DNA]</scope>
    <source>
        <strain evidence="3 4">ACS-279-V-Col4</strain>
    </source>
</reference>
<keyword evidence="1" id="KW-0175">Coiled coil</keyword>
<feature type="region of interest" description="Disordered" evidence="2">
    <location>
        <begin position="1"/>
        <end position="29"/>
    </location>
</feature>
<comment type="caution">
    <text evidence="3">The sequence shown here is derived from an EMBL/GenBank/DDBJ whole genome shotgun (WGS) entry which is preliminary data.</text>
</comment>
<name>K0YZC3_9ACTO</name>
<dbReference type="GO" id="GO:0005727">
    <property type="term" value="C:extrachromosomal circular DNA"/>
    <property type="evidence" value="ECO:0007669"/>
    <property type="project" value="InterPro"/>
</dbReference>
<proteinExistence type="predicted"/>